<dbReference type="RefSeq" id="WP_211352233.1">
    <property type="nucleotide sequence ID" value="NZ_SODV01000002.1"/>
</dbReference>
<proteinExistence type="predicted"/>
<dbReference type="Pfam" id="PF01909">
    <property type="entry name" value="NTP_transf_2"/>
    <property type="match status" value="1"/>
</dbReference>
<dbReference type="InterPro" id="IPR043519">
    <property type="entry name" value="NT_sf"/>
</dbReference>
<dbReference type="Gene3D" id="3.30.460.10">
    <property type="entry name" value="Beta Polymerase, domain 2"/>
    <property type="match status" value="1"/>
</dbReference>
<dbReference type="CDD" id="cd05403">
    <property type="entry name" value="NT_KNTase_like"/>
    <property type="match status" value="1"/>
</dbReference>
<dbReference type="GO" id="GO:0016779">
    <property type="term" value="F:nucleotidyltransferase activity"/>
    <property type="evidence" value="ECO:0007669"/>
    <property type="project" value="InterPro"/>
</dbReference>
<dbReference type="AlphaFoldDB" id="A0A4R8DJ57"/>
<evidence type="ECO:0000259" key="1">
    <source>
        <dbReference type="Pfam" id="PF01909"/>
    </source>
</evidence>
<keyword evidence="3" id="KW-1185">Reference proteome</keyword>
<organism evidence="2 3">
    <name type="scientific">Dinghuibacter silviterrae</name>
    <dbReference type="NCBI Taxonomy" id="1539049"/>
    <lineage>
        <taxon>Bacteria</taxon>
        <taxon>Pseudomonadati</taxon>
        <taxon>Bacteroidota</taxon>
        <taxon>Chitinophagia</taxon>
        <taxon>Chitinophagales</taxon>
        <taxon>Chitinophagaceae</taxon>
        <taxon>Dinghuibacter</taxon>
    </lineage>
</organism>
<gene>
    <name evidence="2" type="ORF">EDB95_5448</name>
</gene>
<protein>
    <recommendedName>
        <fullName evidence="1">Polymerase nucleotidyl transferase domain-containing protein</fullName>
    </recommendedName>
</protein>
<evidence type="ECO:0000313" key="3">
    <source>
        <dbReference type="Proteomes" id="UP000294498"/>
    </source>
</evidence>
<name>A0A4R8DJ57_9BACT</name>
<evidence type="ECO:0000313" key="2">
    <source>
        <dbReference type="EMBL" id="TDW97597.1"/>
    </source>
</evidence>
<reference evidence="2 3" key="1">
    <citation type="submission" date="2019-03" db="EMBL/GenBank/DDBJ databases">
        <title>Genomic Encyclopedia of Type Strains, Phase IV (KMG-IV): sequencing the most valuable type-strain genomes for metagenomic binning, comparative biology and taxonomic classification.</title>
        <authorList>
            <person name="Goeker M."/>
        </authorList>
    </citation>
    <scope>NUCLEOTIDE SEQUENCE [LARGE SCALE GENOMIC DNA]</scope>
    <source>
        <strain evidence="2 3">DSM 100059</strain>
    </source>
</reference>
<comment type="caution">
    <text evidence="2">The sequence shown here is derived from an EMBL/GenBank/DDBJ whole genome shotgun (WGS) entry which is preliminary data.</text>
</comment>
<sequence length="96" mass="11271">MEIKDFNSLQTYFRKERIFDQYGLDQIGVFGSLARGERFHDIDLMIDSPVSVEVLLRLQQKMETDLQTPVDIMLKDLAEPIILFRAMKDVKYATRD</sequence>
<accession>A0A4R8DJ57</accession>
<dbReference type="InterPro" id="IPR002934">
    <property type="entry name" value="Polymerase_NTP_transf_dom"/>
</dbReference>
<dbReference type="EMBL" id="SODV01000002">
    <property type="protein sequence ID" value="TDW97597.1"/>
    <property type="molecule type" value="Genomic_DNA"/>
</dbReference>
<dbReference type="Proteomes" id="UP000294498">
    <property type="component" value="Unassembled WGS sequence"/>
</dbReference>
<dbReference type="SUPFAM" id="SSF81301">
    <property type="entry name" value="Nucleotidyltransferase"/>
    <property type="match status" value="1"/>
</dbReference>
<feature type="domain" description="Polymerase nucleotidyl transferase" evidence="1">
    <location>
        <begin position="23"/>
        <end position="85"/>
    </location>
</feature>